<name>A0A7L4YND9_9ACTN</name>
<dbReference type="EMBL" id="CP047156">
    <property type="protein sequence ID" value="QHC00067.1"/>
    <property type="molecule type" value="Genomic_DNA"/>
</dbReference>
<dbReference type="AlphaFoldDB" id="A0A7L4YND9"/>
<dbReference type="GO" id="GO:0016787">
    <property type="term" value="F:hydrolase activity"/>
    <property type="evidence" value="ECO:0007669"/>
    <property type="project" value="UniProtKB-KW"/>
</dbReference>
<sequence>MPGIDVFTDPPTRDRWLSACASDDALRAIGTGVRADFALECGAERVVLRVEDGVPALAESEPVFTLSAPSEVWAELLAATPRPPYQSFFGVLRTGEGRVDGDQLAFAQSVHVVRRILEHARSGGAPASASIETLDRSQVRGRYVNAPLQGAEIDIYIEESGSGAPLLFLHTAGADSRQYHGMLANAGLQERYRMVAFDLPGHGRSDRLPGPIGGYSLTTELYADAILGVIDQLGLQGVIVSGSSMGGEICLEIAYRAPDSVRGVIACEASERVEGRRQPWAKHPQVNESLFVPEWVYGMMAPQSPQPFKDDVWWGYSQGGFNTFHGDIDFYSGEWDGRDKVEHIDTDTCAVVMLTGEYDYSCTPAMSASTAQRIRGAVFWSMPGLGHFPMAENPAQFLPHLTKALQIVEGSTDG</sequence>
<evidence type="ECO:0000259" key="1">
    <source>
        <dbReference type="Pfam" id="PF12697"/>
    </source>
</evidence>
<evidence type="ECO:0000313" key="2">
    <source>
        <dbReference type="EMBL" id="QHC00067.1"/>
    </source>
</evidence>
<dbReference type="Pfam" id="PF12697">
    <property type="entry name" value="Abhydrolase_6"/>
    <property type="match status" value="1"/>
</dbReference>
<keyword evidence="2" id="KW-0378">Hydrolase</keyword>
<dbReference type="InterPro" id="IPR050228">
    <property type="entry name" value="Carboxylesterase_BioH"/>
</dbReference>
<dbReference type="Gene3D" id="3.40.50.1820">
    <property type="entry name" value="alpha/beta hydrolase"/>
    <property type="match status" value="1"/>
</dbReference>
<gene>
    <name evidence="2" type="ORF">EK0264_07090</name>
</gene>
<keyword evidence="3" id="KW-1185">Reference proteome</keyword>
<proteinExistence type="predicted"/>
<dbReference type="Proteomes" id="UP000463857">
    <property type="component" value="Chromosome"/>
</dbReference>
<dbReference type="OrthoDB" id="9804723at2"/>
<feature type="domain" description="AB hydrolase-1" evidence="1">
    <location>
        <begin position="166"/>
        <end position="397"/>
    </location>
</feature>
<dbReference type="PRINTS" id="PR00111">
    <property type="entry name" value="ABHYDROLASE"/>
</dbReference>
<accession>A0A7L4YND9</accession>
<evidence type="ECO:0000313" key="3">
    <source>
        <dbReference type="Proteomes" id="UP000463857"/>
    </source>
</evidence>
<dbReference type="InParanoid" id="A0A7L4YND9"/>
<dbReference type="InterPro" id="IPR000073">
    <property type="entry name" value="AB_hydrolase_1"/>
</dbReference>
<dbReference type="PANTHER" id="PTHR43194:SF2">
    <property type="entry name" value="PEROXISOMAL MEMBRANE PROTEIN LPX1"/>
    <property type="match status" value="1"/>
</dbReference>
<dbReference type="PANTHER" id="PTHR43194">
    <property type="entry name" value="HYDROLASE ALPHA/BETA FOLD FAMILY"/>
    <property type="match status" value="1"/>
</dbReference>
<dbReference type="InterPro" id="IPR029058">
    <property type="entry name" value="AB_hydrolase_fold"/>
</dbReference>
<dbReference type="KEGG" id="eke:EK0264_07090"/>
<dbReference type="RefSeq" id="WP_159544180.1">
    <property type="nucleotide sequence ID" value="NZ_CP047156.1"/>
</dbReference>
<reference evidence="2 3" key="1">
    <citation type="journal article" date="2018" name="Int. J. Syst. Evol. Microbiol.">
        <title>Epidermidibacterium keratini gen. nov., sp. nov., a member of the family Sporichthyaceae, isolated from keratin epidermis.</title>
        <authorList>
            <person name="Lee D.G."/>
            <person name="Trujillo M.E."/>
            <person name="Kang S."/>
            <person name="Nam J.J."/>
            <person name="Kim Y.J."/>
        </authorList>
    </citation>
    <scope>NUCLEOTIDE SEQUENCE [LARGE SCALE GENOMIC DNA]</scope>
    <source>
        <strain evidence="2 3">EPI-7</strain>
    </source>
</reference>
<dbReference type="SUPFAM" id="SSF53474">
    <property type="entry name" value="alpha/beta-Hydrolases"/>
    <property type="match status" value="1"/>
</dbReference>
<protein>
    <submittedName>
        <fullName evidence="2">Alpha/beta fold hydrolase</fullName>
    </submittedName>
</protein>
<organism evidence="2 3">
    <name type="scientific">Epidermidibacterium keratini</name>
    <dbReference type="NCBI Taxonomy" id="1891644"/>
    <lineage>
        <taxon>Bacteria</taxon>
        <taxon>Bacillati</taxon>
        <taxon>Actinomycetota</taxon>
        <taxon>Actinomycetes</taxon>
        <taxon>Sporichthyales</taxon>
        <taxon>Sporichthyaceae</taxon>
        <taxon>Epidermidibacterium</taxon>
    </lineage>
</organism>